<dbReference type="RefSeq" id="WP_305990029.1">
    <property type="nucleotide sequence ID" value="NZ_JAVAMP010000001.1"/>
</dbReference>
<evidence type="ECO:0000259" key="2">
    <source>
        <dbReference type="Pfam" id="PF07833"/>
    </source>
</evidence>
<feature type="domain" description="Copper amine oxidase-like N-terminal" evidence="2">
    <location>
        <begin position="33"/>
        <end position="139"/>
    </location>
</feature>
<name>A0ABT9ITP4_9BACL</name>
<proteinExistence type="predicted"/>
<comment type="caution">
    <text evidence="3">The sequence shown here is derived from an EMBL/GenBank/DDBJ whole genome shotgun (WGS) entry which is preliminary data.</text>
</comment>
<dbReference type="EMBL" id="JAVAMP010000001">
    <property type="protein sequence ID" value="MDP5272719.1"/>
    <property type="molecule type" value="Genomic_DNA"/>
</dbReference>
<dbReference type="Proteomes" id="UP001231941">
    <property type="component" value="Unassembled WGS sequence"/>
</dbReference>
<dbReference type="InterPro" id="IPR012854">
    <property type="entry name" value="Cu_amine_oxidase-like_N"/>
</dbReference>
<evidence type="ECO:0000313" key="3">
    <source>
        <dbReference type="EMBL" id="MDP5272719.1"/>
    </source>
</evidence>
<accession>A0ABT9ITP4</accession>
<gene>
    <name evidence="3" type="ORF">Q5Y73_01230</name>
</gene>
<dbReference type="SUPFAM" id="SSF55383">
    <property type="entry name" value="Copper amine oxidase, domain N"/>
    <property type="match status" value="1"/>
</dbReference>
<organism evidence="3 4">
    <name type="scientific">Chengkuizengella axinellae</name>
    <dbReference type="NCBI Taxonomy" id="3064388"/>
    <lineage>
        <taxon>Bacteria</taxon>
        <taxon>Bacillati</taxon>
        <taxon>Bacillota</taxon>
        <taxon>Bacilli</taxon>
        <taxon>Bacillales</taxon>
        <taxon>Paenibacillaceae</taxon>
        <taxon>Chengkuizengella</taxon>
    </lineage>
</organism>
<keyword evidence="1" id="KW-0732">Signal</keyword>
<evidence type="ECO:0000256" key="1">
    <source>
        <dbReference type="SAM" id="SignalP"/>
    </source>
</evidence>
<dbReference type="Pfam" id="PF07833">
    <property type="entry name" value="Cu_amine_oxidN1"/>
    <property type="match status" value="1"/>
</dbReference>
<dbReference type="Gene3D" id="3.10.450.50">
    <property type="match status" value="1"/>
</dbReference>
<sequence>MKKTLILLCFIMLSGLFSSVAYGEEESKIQVWIDGEQIQFDQEPFSENGTTLVPFRVLFSELGLNVLWDQETKTVTGINDNIKVELTLDSNEAIVNGETIQLLVAPQLVNNSTFVPLRFVGESTGASVRWDGTTKTIFITSPEPKVNDEELILEFFDQYEEFYDDEDMEILSLFEEQYIEEWYIDEEIEMNFEIFNDDFEIIDFEILNIDDNEAIVFTAETFERKDGSFYLDQMYEQVYTLMKHKDDKWLINDIEITSFEYFNLEELKDSDVEISNKDEDQILATFDKYLDAFKEESFSKLKTTFHEDYLEMLDAEFIESYYKELLFAYYDYTYTKVEEAKAVYVYEDEITFYIEYTTKSTYEETGEVEIESYEEVVTFKKSKSGKWKIVSFETVDYNIEYE</sequence>
<protein>
    <submittedName>
        <fullName evidence="3">Stalk domain-containing protein</fullName>
    </submittedName>
</protein>
<dbReference type="Gene3D" id="3.30.457.10">
    <property type="entry name" value="Copper amine oxidase-like, N-terminal domain"/>
    <property type="match status" value="1"/>
</dbReference>
<keyword evidence="4" id="KW-1185">Reference proteome</keyword>
<reference evidence="3 4" key="1">
    <citation type="submission" date="2023-08" db="EMBL/GenBank/DDBJ databases">
        <authorList>
            <person name="Park J.-S."/>
        </authorList>
    </citation>
    <scope>NUCLEOTIDE SEQUENCE [LARGE SCALE GENOMIC DNA]</scope>
    <source>
        <strain evidence="3 4">2205SS18-9</strain>
    </source>
</reference>
<evidence type="ECO:0000313" key="4">
    <source>
        <dbReference type="Proteomes" id="UP001231941"/>
    </source>
</evidence>
<feature type="chain" id="PRO_5046431333" evidence="1">
    <location>
        <begin position="24"/>
        <end position="402"/>
    </location>
</feature>
<dbReference type="InterPro" id="IPR032710">
    <property type="entry name" value="NTF2-like_dom_sf"/>
</dbReference>
<dbReference type="InterPro" id="IPR036582">
    <property type="entry name" value="Mao_N_sf"/>
</dbReference>
<feature type="signal peptide" evidence="1">
    <location>
        <begin position="1"/>
        <end position="23"/>
    </location>
</feature>
<dbReference type="SUPFAM" id="SSF54427">
    <property type="entry name" value="NTF2-like"/>
    <property type="match status" value="1"/>
</dbReference>